<evidence type="ECO:0000256" key="2">
    <source>
        <dbReference type="ARBA" id="ARBA00023043"/>
    </source>
</evidence>
<protein>
    <submittedName>
        <fullName evidence="3">Ankyrin repeat</fullName>
    </submittedName>
</protein>
<dbReference type="PROSITE" id="PS00108">
    <property type="entry name" value="PROTEIN_KINASE_ST"/>
    <property type="match status" value="1"/>
</dbReference>
<dbReference type="SUPFAM" id="SSF48403">
    <property type="entry name" value="Ankyrin repeat"/>
    <property type="match status" value="1"/>
</dbReference>
<dbReference type="Gene3D" id="1.10.510.10">
    <property type="entry name" value="Transferase(Phosphotransferase) domain 1"/>
    <property type="match status" value="1"/>
</dbReference>
<dbReference type="Gene3D" id="3.30.200.20">
    <property type="entry name" value="Phosphorylase Kinase, domain 1"/>
    <property type="match status" value="1"/>
</dbReference>
<dbReference type="SMART" id="SM00248">
    <property type="entry name" value="ANK"/>
    <property type="match status" value="11"/>
</dbReference>
<organism evidence="3 4">
    <name type="scientific">Paramuricea clavata</name>
    <name type="common">Red gorgonian</name>
    <name type="synonym">Violescent sea-whip</name>
    <dbReference type="NCBI Taxonomy" id="317549"/>
    <lineage>
        <taxon>Eukaryota</taxon>
        <taxon>Metazoa</taxon>
        <taxon>Cnidaria</taxon>
        <taxon>Anthozoa</taxon>
        <taxon>Octocorallia</taxon>
        <taxon>Malacalcyonacea</taxon>
        <taxon>Plexauridae</taxon>
        <taxon>Paramuricea</taxon>
    </lineage>
</organism>
<dbReference type="Gene3D" id="1.25.40.20">
    <property type="entry name" value="Ankyrin repeat-containing domain"/>
    <property type="match status" value="4"/>
</dbReference>
<evidence type="ECO:0000313" key="4">
    <source>
        <dbReference type="Proteomes" id="UP001152795"/>
    </source>
</evidence>
<dbReference type="InterPro" id="IPR036770">
    <property type="entry name" value="Ankyrin_rpt-contain_sf"/>
</dbReference>
<dbReference type="InterPro" id="IPR002110">
    <property type="entry name" value="Ankyrin_rpt"/>
</dbReference>
<gene>
    <name evidence="3" type="ORF">PACLA_8A047672</name>
</gene>
<dbReference type="SMART" id="SM00220">
    <property type="entry name" value="S_TKc"/>
    <property type="match status" value="1"/>
</dbReference>
<dbReference type="Pfam" id="PF00023">
    <property type="entry name" value="Ank"/>
    <property type="match status" value="2"/>
</dbReference>
<dbReference type="PANTHER" id="PTHR24171">
    <property type="entry name" value="ANKYRIN REPEAT DOMAIN-CONTAINING PROTEIN 39-RELATED"/>
    <property type="match status" value="1"/>
</dbReference>
<comment type="caution">
    <text evidence="3">The sequence shown here is derived from an EMBL/GenBank/DDBJ whole genome shotgun (WGS) entry which is preliminary data.</text>
</comment>
<dbReference type="Pfam" id="PF13637">
    <property type="entry name" value="Ank_4"/>
    <property type="match status" value="2"/>
</dbReference>
<evidence type="ECO:0000256" key="1">
    <source>
        <dbReference type="ARBA" id="ARBA00022737"/>
    </source>
</evidence>
<dbReference type="Pfam" id="PF12796">
    <property type="entry name" value="Ank_2"/>
    <property type="match status" value="2"/>
</dbReference>
<dbReference type="InterPro" id="IPR011009">
    <property type="entry name" value="Kinase-like_dom_sf"/>
</dbReference>
<dbReference type="Proteomes" id="UP001152795">
    <property type="component" value="Unassembled WGS sequence"/>
</dbReference>
<dbReference type="OrthoDB" id="5986332at2759"/>
<dbReference type="GO" id="GO:0005524">
    <property type="term" value="F:ATP binding"/>
    <property type="evidence" value="ECO:0007669"/>
    <property type="project" value="InterPro"/>
</dbReference>
<accession>A0A7D9JFA2</accession>
<reference evidence="3" key="1">
    <citation type="submission" date="2020-04" db="EMBL/GenBank/DDBJ databases">
        <authorList>
            <person name="Alioto T."/>
            <person name="Alioto T."/>
            <person name="Gomez Garrido J."/>
        </authorList>
    </citation>
    <scope>NUCLEOTIDE SEQUENCE</scope>
    <source>
        <strain evidence="3">A484AB</strain>
    </source>
</reference>
<dbReference type="PROSITE" id="PS50297">
    <property type="entry name" value="ANK_REP_REGION"/>
    <property type="match status" value="9"/>
</dbReference>
<keyword evidence="4" id="KW-1185">Reference proteome</keyword>
<keyword evidence="1" id="KW-0677">Repeat</keyword>
<dbReference type="InterPro" id="IPR000719">
    <property type="entry name" value="Prot_kinase_dom"/>
</dbReference>
<dbReference type="PRINTS" id="PR01415">
    <property type="entry name" value="ANKYRIN"/>
</dbReference>
<dbReference type="SUPFAM" id="SSF56112">
    <property type="entry name" value="Protein kinase-like (PK-like)"/>
    <property type="match status" value="1"/>
</dbReference>
<dbReference type="AlphaFoldDB" id="A0A7D9JFA2"/>
<dbReference type="PROSITE" id="PS50088">
    <property type="entry name" value="ANK_REPEAT"/>
    <property type="match status" value="9"/>
</dbReference>
<keyword evidence="2" id="KW-0040">ANK repeat</keyword>
<proteinExistence type="predicted"/>
<dbReference type="GO" id="GO:0004672">
    <property type="term" value="F:protein kinase activity"/>
    <property type="evidence" value="ECO:0007669"/>
    <property type="project" value="InterPro"/>
</dbReference>
<evidence type="ECO:0000313" key="3">
    <source>
        <dbReference type="EMBL" id="CAB4028441.1"/>
    </source>
</evidence>
<dbReference type="InterPro" id="IPR008271">
    <property type="entry name" value="Ser/Thr_kinase_AS"/>
</dbReference>
<name>A0A7D9JFA2_PARCT</name>
<sequence length="719" mass="80577">MSGILAAAETGNFQEVKQLVESGVEVSEKDDDGKAVLHYAASSGSLEIVTYLVEQGADINCKNVDNKTALHYAAFKDSLEIVKYLVEHGADVNFEKNGNGSPLHFAAQLNSLEMVKYLLQHGADINCKNVENKTALHYAAHYKSLEVVKYLVELGAEVNFESNHNDSPLHYAAELNSLEMIKYLVEYGADINCKSKSNATALSVAARIGSLEIVEYLVEHGANVNRENNDNDSPLHYAARKGSLNVVKYLIQKGANVNFKNEWDNTALHYAVESDSLEIVKYLVENGADVNCKSKGMATALHFAVRKGSLAIVEYLVKNGAKVTTKTRRGDKTVLYWACIKDNELIVDYLLQHGAIKDTHKTDRLGRCCLVKACYDGNTAVVQTFLKFKVDIRKEVELLCGNEEIANILNLELNKSRKHREKIEKLKALSDEKLTKVGSTLKCFSAKKDYLLGRGCMGTFVYVGIMEDGSEVAVKRILVPASEDLAENEKNILSRVVSPFIVSYRTFLEDATFVYLIVDLCEETLKEHVESKTIEYLREYGPRMIKQILSGLKCLHDLGILHRDLKPLNVLVDNEGRMRLTDFGLSRVLNEDSTTVDTLGKGTLEWMPAEVIKARNADEIGRFKKKSDIHASGMIAFFILTQGEHPFGLWHDRMRNILAGNPIYLVNLEDPKAKKFVSWLISYKIDDRPYAEEALSHPFLDQVEIYEELHKPIISLTGR</sequence>
<dbReference type="PROSITE" id="PS50011">
    <property type="entry name" value="PROTEIN_KINASE_DOM"/>
    <property type="match status" value="1"/>
</dbReference>
<dbReference type="Pfam" id="PF00069">
    <property type="entry name" value="Pkinase"/>
    <property type="match status" value="1"/>
</dbReference>
<dbReference type="EMBL" id="CACRXK020015488">
    <property type="protein sequence ID" value="CAB4028441.1"/>
    <property type="molecule type" value="Genomic_DNA"/>
</dbReference>